<keyword evidence="3" id="KW-1185">Reference proteome</keyword>
<proteinExistence type="predicted"/>
<feature type="chain" id="PRO_5040466801" description="Secreted protein" evidence="1">
    <location>
        <begin position="41"/>
        <end position="74"/>
    </location>
</feature>
<protein>
    <recommendedName>
        <fullName evidence="4">Secreted protein</fullName>
    </recommendedName>
</protein>
<dbReference type="Proteomes" id="UP000719766">
    <property type="component" value="Unassembled WGS sequence"/>
</dbReference>
<dbReference type="AlphaFoldDB" id="A0A9P7E484"/>
<comment type="caution">
    <text evidence="2">The sequence shown here is derived from an EMBL/GenBank/DDBJ whole genome shotgun (WGS) entry which is preliminary data.</text>
</comment>
<evidence type="ECO:0000313" key="2">
    <source>
        <dbReference type="EMBL" id="KAG1810338.1"/>
    </source>
</evidence>
<organism evidence="2 3">
    <name type="scientific">Suillus plorans</name>
    <dbReference type="NCBI Taxonomy" id="116603"/>
    <lineage>
        <taxon>Eukaryota</taxon>
        <taxon>Fungi</taxon>
        <taxon>Dikarya</taxon>
        <taxon>Basidiomycota</taxon>
        <taxon>Agaricomycotina</taxon>
        <taxon>Agaricomycetes</taxon>
        <taxon>Agaricomycetidae</taxon>
        <taxon>Boletales</taxon>
        <taxon>Suillineae</taxon>
        <taxon>Suillaceae</taxon>
        <taxon>Suillus</taxon>
    </lineage>
</organism>
<keyword evidence="1" id="KW-0732">Signal</keyword>
<accession>A0A9P7E484</accession>
<evidence type="ECO:0000313" key="3">
    <source>
        <dbReference type="Proteomes" id="UP000719766"/>
    </source>
</evidence>
<dbReference type="EMBL" id="JABBWE010000001">
    <property type="protein sequence ID" value="KAG1810338.1"/>
    <property type="molecule type" value="Genomic_DNA"/>
</dbReference>
<dbReference type="GeneID" id="64595050"/>
<gene>
    <name evidence="2" type="ORF">HD556DRAFT_1319524</name>
</gene>
<name>A0A9P7E484_9AGAM</name>
<dbReference type="RefSeq" id="XP_041168003.1">
    <property type="nucleotide sequence ID" value="XM_041301286.1"/>
</dbReference>
<evidence type="ECO:0000256" key="1">
    <source>
        <dbReference type="SAM" id="SignalP"/>
    </source>
</evidence>
<feature type="signal peptide" evidence="1">
    <location>
        <begin position="1"/>
        <end position="40"/>
    </location>
</feature>
<evidence type="ECO:0008006" key="4">
    <source>
        <dbReference type="Google" id="ProtNLM"/>
    </source>
</evidence>
<sequence length="74" mass="8493">MTITVLRYTPACSLWPLVHHPWRTLFSLVLLLSLSSNAPSTFLTDGAIFKPRKLVTRLSMSFWSSTSRLRMQLL</sequence>
<reference evidence="2" key="1">
    <citation type="journal article" date="2020" name="New Phytol.">
        <title>Comparative genomics reveals dynamic genome evolution in host specialist ectomycorrhizal fungi.</title>
        <authorList>
            <person name="Lofgren L.A."/>
            <person name="Nguyen N.H."/>
            <person name="Vilgalys R."/>
            <person name="Ruytinx J."/>
            <person name="Liao H.L."/>
            <person name="Branco S."/>
            <person name="Kuo A."/>
            <person name="LaButti K."/>
            <person name="Lipzen A."/>
            <person name="Andreopoulos W."/>
            <person name="Pangilinan J."/>
            <person name="Riley R."/>
            <person name="Hundley H."/>
            <person name="Na H."/>
            <person name="Barry K."/>
            <person name="Grigoriev I.V."/>
            <person name="Stajich J.E."/>
            <person name="Kennedy P.G."/>
        </authorList>
    </citation>
    <scope>NUCLEOTIDE SEQUENCE</scope>
    <source>
        <strain evidence="2">S12</strain>
    </source>
</reference>